<dbReference type="RefSeq" id="WP_301811514.1">
    <property type="nucleotide sequence ID" value="NZ_JAUJZH010000012.1"/>
</dbReference>
<name>A0ABT8S6U7_9BURK</name>
<comment type="caution">
    <text evidence="3">The sequence shown here is derived from an EMBL/GenBank/DDBJ whole genome shotgun (WGS) entry which is preliminary data.</text>
</comment>
<evidence type="ECO:0000313" key="3">
    <source>
        <dbReference type="EMBL" id="MDO1534183.1"/>
    </source>
</evidence>
<accession>A0ABT8S6U7</accession>
<reference evidence="3" key="1">
    <citation type="submission" date="2023-06" db="EMBL/GenBank/DDBJ databases">
        <authorList>
            <person name="Jiang Y."/>
            <person name="Liu Q."/>
        </authorList>
    </citation>
    <scope>NUCLEOTIDE SEQUENCE</scope>
    <source>
        <strain evidence="3">CGMCC 1.12090</strain>
    </source>
</reference>
<evidence type="ECO:0000313" key="4">
    <source>
        <dbReference type="Proteomes" id="UP001169027"/>
    </source>
</evidence>
<dbReference type="Proteomes" id="UP001169027">
    <property type="component" value="Unassembled WGS sequence"/>
</dbReference>
<evidence type="ECO:0000256" key="1">
    <source>
        <dbReference type="SAM" id="MobiDB-lite"/>
    </source>
</evidence>
<organism evidence="3 4">
    <name type="scientific">Variovorax ginsengisoli</name>
    <dbReference type="NCBI Taxonomy" id="363844"/>
    <lineage>
        <taxon>Bacteria</taxon>
        <taxon>Pseudomonadati</taxon>
        <taxon>Pseudomonadota</taxon>
        <taxon>Betaproteobacteria</taxon>
        <taxon>Burkholderiales</taxon>
        <taxon>Comamonadaceae</taxon>
        <taxon>Variovorax</taxon>
    </lineage>
</organism>
<dbReference type="EMBL" id="JAUKVY010000012">
    <property type="protein sequence ID" value="MDO1534183.1"/>
    <property type="molecule type" value="Genomic_DNA"/>
</dbReference>
<protein>
    <recommendedName>
        <fullName evidence="5">Lipoprotein</fullName>
    </recommendedName>
</protein>
<feature type="compositionally biased region" description="Basic and acidic residues" evidence="1">
    <location>
        <begin position="45"/>
        <end position="68"/>
    </location>
</feature>
<keyword evidence="2" id="KW-0732">Signal</keyword>
<dbReference type="PROSITE" id="PS51257">
    <property type="entry name" value="PROKAR_LIPOPROTEIN"/>
    <property type="match status" value="1"/>
</dbReference>
<feature type="region of interest" description="Disordered" evidence="1">
    <location>
        <begin position="28"/>
        <end position="68"/>
    </location>
</feature>
<evidence type="ECO:0000256" key="2">
    <source>
        <dbReference type="SAM" id="SignalP"/>
    </source>
</evidence>
<proteinExistence type="predicted"/>
<keyword evidence="4" id="KW-1185">Reference proteome</keyword>
<feature type="signal peptide" evidence="2">
    <location>
        <begin position="1"/>
        <end position="24"/>
    </location>
</feature>
<gene>
    <name evidence="3" type="ORF">Q2T77_18000</name>
</gene>
<sequence>MKILIPFLLAGAALTGCVAVPYDAGPPPGTYYNSRPAPPPPHAGGRRDYDRDGVPDRYDRRPDNPYRY</sequence>
<feature type="chain" id="PRO_5045880841" description="Lipoprotein" evidence="2">
    <location>
        <begin position="25"/>
        <end position="68"/>
    </location>
</feature>
<evidence type="ECO:0008006" key="5">
    <source>
        <dbReference type="Google" id="ProtNLM"/>
    </source>
</evidence>